<accession>A0A318GWP4</accession>
<protein>
    <submittedName>
        <fullName evidence="2">Chromosome partitioning protein</fullName>
    </submittedName>
</protein>
<gene>
    <name evidence="2" type="ORF">C7444_11623</name>
</gene>
<dbReference type="RefSeq" id="WP_110401750.1">
    <property type="nucleotide sequence ID" value="NZ_QJJS01000016.1"/>
</dbReference>
<dbReference type="Pfam" id="PF13614">
    <property type="entry name" value="AAA_31"/>
    <property type="match status" value="1"/>
</dbReference>
<feature type="domain" description="AAA" evidence="1">
    <location>
        <begin position="112"/>
        <end position="274"/>
    </location>
</feature>
<dbReference type="AlphaFoldDB" id="A0A318GWP4"/>
<reference evidence="2 3" key="1">
    <citation type="submission" date="2018-05" db="EMBL/GenBank/DDBJ databases">
        <title>Genomic Encyclopedia of Type Strains, Phase IV (KMG-IV): sequencing the most valuable type-strain genomes for metagenomic binning, comparative biology and taxonomic classification.</title>
        <authorList>
            <person name="Goeker M."/>
        </authorList>
    </citation>
    <scope>NUCLEOTIDE SEQUENCE [LARGE SCALE GENOMIC DNA]</scope>
    <source>
        <strain evidence="2 3">DSM 566</strain>
    </source>
</reference>
<dbReference type="InterPro" id="IPR027417">
    <property type="entry name" value="P-loop_NTPase"/>
</dbReference>
<dbReference type="PANTHER" id="PTHR13696:SF52">
    <property type="entry name" value="PARA FAMILY PROTEIN CT_582"/>
    <property type="match status" value="1"/>
</dbReference>
<dbReference type="CDD" id="cd02042">
    <property type="entry name" value="ParAB_family"/>
    <property type="match status" value="1"/>
</dbReference>
<dbReference type="EMBL" id="QJJS01000016">
    <property type="protein sequence ID" value="PXW93990.1"/>
    <property type="molecule type" value="Genomic_DNA"/>
</dbReference>
<dbReference type="Gene3D" id="3.40.50.300">
    <property type="entry name" value="P-loop containing nucleotide triphosphate hydrolases"/>
    <property type="match status" value="1"/>
</dbReference>
<organism evidence="2 3">
    <name type="scientific">Sphaerotilus hippei</name>
    <dbReference type="NCBI Taxonomy" id="744406"/>
    <lineage>
        <taxon>Bacteria</taxon>
        <taxon>Pseudomonadati</taxon>
        <taxon>Pseudomonadota</taxon>
        <taxon>Betaproteobacteria</taxon>
        <taxon>Burkholderiales</taxon>
        <taxon>Sphaerotilaceae</taxon>
        <taxon>Sphaerotilus</taxon>
    </lineage>
</organism>
<dbReference type="OrthoDB" id="8950613at2"/>
<comment type="caution">
    <text evidence="2">The sequence shown here is derived from an EMBL/GenBank/DDBJ whole genome shotgun (WGS) entry which is preliminary data.</text>
</comment>
<sequence length="395" mass="43553">MTASRQAGAQRFSLPDLVELAEVASATLDGLRTKMLEPHPRKRPPVYTGAQLAALCGIEPKQVTYLARRGDLPPGRHESNGKRREFSLAEARTWVQRLARIPPRPPGARAATLSVVNFKGGSTKTTTAFNLAQGLTLRGRRVLLVDLDPQGSATTLTGMLPAAEVMEEHTIAPITYPPLSQAPKDIRYAVQSTYWDGLDLIPAAPHLFNAEIFLPIHSRDPDIAWWNILNQAIEPLRDEYDVIIFDTAPALSYLAVNAVIASDGLLMPIPPDNLDYASSVAFWNLLSETLGALKNSRGFEKDFAFMRVLLSRVDTTSISAAVVKDWIIRTYGPYVLTVEIPKSQVSNVGAVQFGTVYDIARYDGAARTYSKIRDAYDKFVEMIDQSILSTVWKAN</sequence>
<proteinExistence type="predicted"/>
<keyword evidence="3" id="KW-1185">Reference proteome</keyword>
<dbReference type="PANTHER" id="PTHR13696">
    <property type="entry name" value="P-LOOP CONTAINING NUCLEOSIDE TRIPHOSPHATE HYDROLASE"/>
    <property type="match status" value="1"/>
</dbReference>
<evidence type="ECO:0000259" key="1">
    <source>
        <dbReference type="Pfam" id="PF13614"/>
    </source>
</evidence>
<name>A0A318GWP4_9BURK</name>
<dbReference type="Proteomes" id="UP000247811">
    <property type="component" value="Unassembled WGS sequence"/>
</dbReference>
<dbReference type="InterPro" id="IPR050678">
    <property type="entry name" value="DNA_Partitioning_ATPase"/>
</dbReference>
<dbReference type="SUPFAM" id="SSF52540">
    <property type="entry name" value="P-loop containing nucleoside triphosphate hydrolases"/>
    <property type="match status" value="1"/>
</dbReference>
<evidence type="ECO:0000313" key="3">
    <source>
        <dbReference type="Proteomes" id="UP000247811"/>
    </source>
</evidence>
<evidence type="ECO:0000313" key="2">
    <source>
        <dbReference type="EMBL" id="PXW93990.1"/>
    </source>
</evidence>
<dbReference type="InterPro" id="IPR025669">
    <property type="entry name" value="AAA_dom"/>
</dbReference>